<proteinExistence type="predicted"/>
<organism evidence="1 2">
    <name type="scientific">Catenuloplanes indicus</name>
    <dbReference type="NCBI Taxonomy" id="137267"/>
    <lineage>
        <taxon>Bacteria</taxon>
        <taxon>Bacillati</taxon>
        <taxon>Actinomycetota</taxon>
        <taxon>Actinomycetes</taxon>
        <taxon>Micromonosporales</taxon>
        <taxon>Micromonosporaceae</taxon>
        <taxon>Catenuloplanes</taxon>
    </lineage>
</organism>
<dbReference type="Proteomes" id="UP001240236">
    <property type="component" value="Unassembled WGS sequence"/>
</dbReference>
<comment type="caution">
    <text evidence="1">The sequence shown here is derived from an EMBL/GenBank/DDBJ whole genome shotgun (WGS) entry which is preliminary data.</text>
</comment>
<name>A0AAE4AZE5_9ACTN</name>
<dbReference type="AlphaFoldDB" id="A0AAE4AZE5"/>
<evidence type="ECO:0000313" key="1">
    <source>
        <dbReference type="EMBL" id="MDQ0368329.1"/>
    </source>
</evidence>
<accession>A0AAE4AZE5</accession>
<reference evidence="1 2" key="1">
    <citation type="submission" date="2023-07" db="EMBL/GenBank/DDBJ databases">
        <title>Sequencing the genomes of 1000 actinobacteria strains.</title>
        <authorList>
            <person name="Klenk H.-P."/>
        </authorList>
    </citation>
    <scope>NUCLEOTIDE SEQUENCE [LARGE SCALE GENOMIC DNA]</scope>
    <source>
        <strain evidence="1 2">DSM 44709</strain>
    </source>
</reference>
<protein>
    <submittedName>
        <fullName evidence="1">Uncharacterized protein</fullName>
    </submittedName>
</protein>
<gene>
    <name evidence="1" type="ORF">J2S42_004998</name>
</gene>
<dbReference type="EMBL" id="JAUSUZ010000001">
    <property type="protein sequence ID" value="MDQ0368329.1"/>
    <property type="molecule type" value="Genomic_DNA"/>
</dbReference>
<keyword evidence="2" id="KW-1185">Reference proteome</keyword>
<sequence length="169" mass="18438">MAEWRTEGCGVRRAPERVEAVTGAMLVTPADLATVLARVESAGRARFPDSFAGLEVDQAAVRGIVYRVPSADFDAFLRAEGAEVCLEVRDARHDLRTLLTLQERIVADLGHWRAAGIEIGVVGCRHDGTGVEVSTRQVAQAEDQLPRRYGREVPVLVRDEAPPRPLTGQ</sequence>
<evidence type="ECO:0000313" key="2">
    <source>
        <dbReference type="Proteomes" id="UP001240236"/>
    </source>
</evidence>
<dbReference type="RefSeq" id="WP_307242832.1">
    <property type="nucleotide sequence ID" value="NZ_JAUSUZ010000001.1"/>
</dbReference>